<evidence type="ECO:0000313" key="2">
    <source>
        <dbReference type="Proteomes" id="UP001595755"/>
    </source>
</evidence>
<dbReference type="Proteomes" id="UP001595755">
    <property type="component" value="Unassembled WGS sequence"/>
</dbReference>
<gene>
    <name evidence="1" type="ORF">ACFO1S_20460</name>
</gene>
<comment type="caution">
    <text evidence="1">The sequence shown here is derived from an EMBL/GenBank/DDBJ whole genome shotgun (WGS) entry which is preliminary data.</text>
</comment>
<dbReference type="Pfam" id="PF10934">
    <property type="entry name" value="Sheath_initiator"/>
    <property type="match status" value="1"/>
</dbReference>
<dbReference type="EMBL" id="JBHSED010000040">
    <property type="protein sequence ID" value="MFC4305807.1"/>
    <property type="molecule type" value="Genomic_DNA"/>
</dbReference>
<organism evidence="1 2">
    <name type="scientific">Cohnella boryungensis</name>
    <dbReference type="NCBI Taxonomy" id="768479"/>
    <lineage>
        <taxon>Bacteria</taxon>
        <taxon>Bacillati</taxon>
        <taxon>Bacillota</taxon>
        <taxon>Bacilli</taxon>
        <taxon>Bacillales</taxon>
        <taxon>Paenibacillaceae</taxon>
        <taxon>Cohnella</taxon>
    </lineage>
</organism>
<sequence>MIPVGASIADMVTEEVAQPSRTYKLDFVRGRIAGMTDGLDAVKQTVVKILQSDRFRYAIYSFDYGHELGAVLGGNPQYVRSEVSRIIQEALLQDDRVIAVQNMQVTVEGDSLTASFLVVSTEGSFEQEVSRNV</sequence>
<accession>A0ABV8SFS9</accession>
<name>A0ABV8SFS9_9BACL</name>
<dbReference type="InterPro" id="IPR020288">
    <property type="entry name" value="Sheath_initiator"/>
</dbReference>
<reference evidence="2" key="1">
    <citation type="journal article" date="2019" name="Int. J. Syst. Evol. Microbiol.">
        <title>The Global Catalogue of Microorganisms (GCM) 10K type strain sequencing project: providing services to taxonomists for standard genome sequencing and annotation.</title>
        <authorList>
            <consortium name="The Broad Institute Genomics Platform"/>
            <consortium name="The Broad Institute Genome Sequencing Center for Infectious Disease"/>
            <person name="Wu L."/>
            <person name="Ma J."/>
        </authorList>
    </citation>
    <scope>NUCLEOTIDE SEQUENCE [LARGE SCALE GENOMIC DNA]</scope>
    <source>
        <strain evidence="2">CGMCC 4.1641</strain>
    </source>
</reference>
<protein>
    <submittedName>
        <fullName evidence="1">DUF2634 domain-containing protein</fullName>
    </submittedName>
</protein>
<keyword evidence="2" id="KW-1185">Reference proteome</keyword>
<dbReference type="RefSeq" id="WP_204601379.1">
    <property type="nucleotide sequence ID" value="NZ_JBHSED010000040.1"/>
</dbReference>
<evidence type="ECO:0000313" key="1">
    <source>
        <dbReference type="EMBL" id="MFC4305807.1"/>
    </source>
</evidence>
<proteinExistence type="predicted"/>
<dbReference type="SUPFAM" id="SSF160719">
    <property type="entry name" value="gpW/gp25-like"/>
    <property type="match status" value="1"/>
</dbReference>